<dbReference type="Pfam" id="PF00756">
    <property type="entry name" value="Esterase"/>
    <property type="match status" value="1"/>
</dbReference>
<reference evidence="5" key="1">
    <citation type="submission" date="2017-08" db="EMBL/GenBank/DDBJ databases">
        <title>A dynamic microbial community with high functional redundancy inhabits the cold, oxic subseafloor aquifer.</title>
        <authorList>
            <person name="Tully B.J."/>
            <person name="Wheat C.G."/>
            <person name="Glazer B.T."/>
            <person name="Huber J.A."/>
        </authorList>
    </citation>
    <scope>NUCLEOTIDE SEQUENCE [LARGE SCALE GENOMIC DNA]</scope>
</reference>
<accession>A0A2A4XA40</accession>
<dbReference type="PANTHER" id="PTHR40841">
    <property type="entry name" value="SIDEROPHORE TRIACETYLFUSARININE C ESTERASE"/>
    <property type="match status" value="1"/>
</dbReference>
<evidence type="ECO:0000256" key="3">
    <source>
        <dbReference type="SAM" id="MobiDB-lite"/>
    </source>
</evidence>
<gene>
    <name evidence="4" type="ORF">COB20_06040</name>
</gene>
<dbReference type="AlphaFoldDB" id="A0A2A4XA40"/>
<dbReference type="EMBL" id="NVUL01000025">
    <property type="protein sequence ID" value="PCI78897.1"/>
    <property type="molecule type" value="Genomic_DNA"/>
</dbReference>
<dbReference type="SUPFAM" id="SSF53474">
    <property type="entry name" value="alpha/beta-Hydrolases"/>
    <property type="match status" value="1"/>
</dbReference>
<evidence type="ECO:0008006" key="6">
    <source>
        <dbReference type="Google" id="ProtNLM"/>
    </source>
</evidence>
<evidence type="ECO:0000256" key="2">
    <source>
        <dbReference type="ARBA" id="ARBA00022801"/>
    </source>
</evidence>
<evidence type="ECO:0000313" key="5">
    <source>
        <dbReference type="Proteomes" id="UP000218767"/>
    </source>
</evidence>
<dbReference type="Gene3D" id="3.40.50.1820">
    <property type="entry name" value="alpha/beta hydrolase"/>
    <property type="match status" value="1"/>
</dbReference>
<evidence type="ECO:0000313" key="4">
    <source>
        <dbReference type="EMBL" id="PCI78897.1"/>
    </source>
</evidence>
<comment type="similarity">
    <text evidence="1">Belongs to the esterase D family.</text>
</comment>
<keyword evidence="2" id="KW-0378">Hydrolase</keyword>
<organism evidence="4 5">
    <name type="scientific">SAR86 cluster bacterium</name>
    <dbReference type="NCBI Taxonomy" id="2030880"/>
    <lineage>
        <taxon>Bacteria</taxon>
        <taxon>Pseudomonadati</taxon>
        <taxon>Pseudomonadota</taxon>
        <taxon>Gammaproteobacteria</taxon>
        <taxon>SAR86 cluster</taxon>
    </lineage>
</organism>
<dbReference type="PANTHER" id="PTHR40841:SF2">
    <property type="entry name" value="SIDEROPHORE-DEGRADING ESTERASE (EUROFUNG)"/>
    <property type="match status" value="1"/>
</dbReference>
<proteinExistence type="inferred from homology"/>
<protein>
    <recommendedName>
        <fullName evidence="6">Esterase</fullName>
    </recommendedName>
</protein>
<dbReference type="InterPro" id="IPR000801">
    <property type="entry name" value="Esterase-like"/>
</dbReference>
<comment type="caution">
    <text evidence="4">The sequence shown here is derived from an EMBL/GenBank/DDBJ whole genome shotgun (WGS) entry which is preliminary data.</text>
</comment>
<evidence type="ECO:0000256" key="1">
    <source>
        <dbReference type="ARBA" id="ARBA00005622"/>
    </source>
</evidence>
<feature type="region of interest" description="Disordered" evidence="3">
    <location>
        <begin position="113"/>
        <end position="132"/>
    </location>
</feature>
<dbReference type="GO" id="GO:0016788">
    <property type="term" value="F:hydrolase activity, acting on ester bonds"/>
    <property type="evidence" value="ECO:0007669"/>
    <property type="project" value="TreeGrafter"/>
</dbReference>
<dbReference type="Proteomes" id="UP000218767">
    <property type="component" value="Unassembled WGS sequence"/>
</dbReference>
<dbReference type="InterPro" id="IPR052558">
    <property type="entry name" value="Siderophore_Hydrolase_D"/>
</dbReference>
<sequence length="296" mass="33724">MKSLLRSLVLVTVTLLTQSHVFSQVLETRDFVSIRDTAQHVIRSRNVDETFRIDVGLPYNYSETDLSYPVVYVVDANGTFPIVLGNLRSLQLLGELPEVILIGIGYNDPNERFSSRNRDLTPTNDPVWGENRRRAPPRYAMAEDISTGGAEAYFNFIEEEVKPYISQTYRTDESSRTITGYSFGGLFGLYVLFNHSDSFDNYVLGSPSIYWDSRVSLSYEQNYADRENDLSKQVFIAMGGNESDEVRGNAEDLYNRLVSRSYPRLEIEYNVYEGETHLSGIGVMLNNGLRFIFSED</sequence>
<name>A0A2A4XA40_9GAMM</name>
<dbReference type="InterPro" id="IPR029058">
    <property type="entry name" value="AB_hydrolase_fold"/>
</dbReference>